<sequence>MTPTVTIDSAHDPNTGTWQYIVTDPYSMSGIIIDPVLDFDETTCTVSTSTADRLLSLVRAKGYHISRILETHTHTDHFSASSYIQATLERDQGHRPLTCIGKRSRQVRQMMYEECGFLPDVLACEFDEFLDDDGSFDIGCLQATVLHLPGHTLDHVGYMIE</sequence>
<reference evidence="2" key="2">
    <citation type="submission" date="2021-08" db="EMBL/GenBank/DDBJ databases">
        <authorList>
            <person name="Gostincar C."/>
            <person name="Sun X."/>
            <person name="Song Z."/>
            <person name="Gunde-Cimerman N."/>
        </authorList>
    </citation>
    <scope>NUCLEOTIDE SEQUENCE</scope>
    <source>
        <strain evidence="2">EXF-9298</strain>
    </source>
</reference>
<protein>
    <submittedName>
        <fullName evidence="2">Metallo-hydrolase/oxidoreductase</fullName>
    </submittedName>
</protein>
<dbReference type="InterPro" id="IPR051682">
    <property type="entry name" value="Mito_Persulfide_Diox"/>
</dbReference>
<dbReference type="Proteomes" id="UP000729357">
    <property type="component" value="Unassembled WGS sequence"/>
</dbReference>
<dbReference type="GO" id="GO:0006749">
    <property type="term" value="P:glutathione metabolic process"/>
    <property type="evidence" value="ECO:0007669"/>
    <property type="project" value="TreeGrafter"/>
</dbReference>
<feature type="domain" description="Metallo-beta-lactamase" evidence="1">
    <location>
        <begin position="31"/>
        <end position="158"/>
    </location>
</feature>
<dbReference type="OrthoDB" id="449487at2759"/>
<gene>
    <name evidence="2" type="ORF">KCU98_g2679</name>
</gene>
<feature type="non-terminal residue" evidence="2">
    <location>
        <position position="161"/>
    </location>
</feature>
<dbReference type="PANTHER" id="PTHR43084:SF1">
    <property type="entry name" value="PERSULFIDE DIOXYGENASE ETHE1, MITOCHONDRIAL"/>
    <property type="match status" value="1"/>
</dbReference>
<name>A0A9P8G1R7_AURME</name>
<evidence type="ECO:0000259" key="1">
    <source>
        <dbReference type="Pfam" id="PF00753"/>
    </source>
</evidence>
<dbReference type="InterPro" id="IPR001279">
    <property type="entry name" value="Metallo-B-lactamas"/>
</dbReference>
<dbReference type="Gene3D" id="3.60.15.10">
    <property type="entry name" value="Ribonuclease Z/Hydroxyacylglutathione hydrolase-like"/>
    <property type="match status" value="1"/>
</dbReference>
<accession>A0A9P8G1R7</accession>
<dbReference type="GO" id="GO:0070813">
    <property type="term" value="P:hydrogen sulfide metabolic process"/>
    <property type="evidence" value="ECO:0007669"/>
    <property type="project" value="TreeGrafter"/>
</dbReference>
<dbReference type="SUPFAM" id="SSF56281">
    <property type="entry name" value="Metallo-hydrolase/oxidoreductase"/>
    <property type="match status" value="1"/>
</dbReference>
<dbReference type="GO" id="GO:0050313">
    <property type="term" value="F:sulfur dioxygenase activity"/>
    <property type="evidence" value="ECO:0007669"/>
    <property type="project" value="TreeGrafter"/>
</dbReference>
<proteinExistence type="predicted"/>
<dbReference type="Pfam" id="PF00753">
    <property type="entry name" value="Lactamase_B"/>
    <property type="match status" value="1"/>
</dbReference>
<evidence type="ECO:0000313" key="2">
    <source>
        <dbReference type="EMBL" id="KAG9988340.1"/>
    </source>
</evidence>
<dbReference type="PANTHER" id="PTHR43084">
    <property type="entry name" value="PERSULFIDE DIOXYGENASE ETHE1"/>
    <property type="match status" value="1"/>
</dbReference>
<evidence type="ECO:0000313" key="3">
    <source>
        <dbReference type="Proteomes" id="UP000729357"/>
    </source>
</evidence>
<comment type="caution">
    <text evidence="2">The sequence shown here is derived from an EMBL/GenBank/DDBJ whole genome shotgun (WGS) entry which is preliminary data.</text>
</comment>
<dbReference type="AlphaFoldDB" id="A0A9P8G1R7"/>
<organism evidence="2 3">
    <name type="scientific">Aureobasidium melanogenum</name>
    <name type="common">Aureobasidium pullulans var. melanogenum</name>
    <dbReference type="NCBI Taxonomy" id="46634"/>
    <lineage>
        <taxon>Eukaryota</taxon>
        <taxon>Fungi</taxon>
        <taxon>Dikarya</taxon>
        <taxon>Ascomycota</taxon>
        <taxon>Pezizomycotina</taxon>
        <taxon>Dothideomycetes</taxon>
        <taxon>Dothideomycetidae</taxon>
        <taxon>Dothideales</taxon>
        <taxon>Saccotheciaceae</taxon>
        <taxon>Aureobasidium</taxon>
    </lineage>
</organism>
<dbReference type="EMBL" id="JAHFXS010000157">
    <property type="protein sequence ID" value="KAG9988340.1"/>
    <property type="molecule type" value="Genomic_DNA"/>
</dbReference>
<reference evidence="2" key="1">
    <citation type="journal article" date="2021" name="J Fungi (Basel)">
        <title>Virulence traits and population genomics of the black yeast Aureobasidium melanogenum.</title>
        <authorList>
            <person name="Cernosa A."/>
            <person name="Sun X."/>
            <person name="Gostincar C."/>
            <person name="Fang C."/>
            <person name="Gunde-Cimerman N."/>
            <person name="Song Z."/>
        </authorList>
    </citation>
    <scope>NUCLEOTIDE SEQUENCE</scope>
    <source>
        <strain evidence="2">EXF-9298</strain>
    </source>
</reference>
<dbReference type="InterPro" id="IPR036866">
    <property type="entry name" value="RibonucZ/Hydroxyglut_hydro"/>
</dbReference>
<keyword evidence="3" id="KW-1185">Reference proteome</keyword>